<evidence type="ECO:0000313" key="2">
    <source>
        <dbReference type="EMBL" id="TRM66833.1"/>
    </source>
</evidence>
<proteinExistence type="predicted"/>
<keyword evidence="3" id="KW-1185">Reference proteome</keyword>
<feature type="region of interest" description="Disordered" evidence="1">
    <location>
        <begin position="297"/>
        <end position="339"/>
    </location>
</feature>
<reference evidence="2 3" key="1">
    <citation type="journal article" date="2019" name="New Phytol.">
        <title>Comparative genomics reveals unique wood-decay strategies and fruiting body development in the Schizophyllaceae.</title>
        <authorList>
            <person name="Almasi E."/>
            <person name="Sahu N."/>
            <person name="Krizsan K."/>
            <person name="Balint B."/>
            <person name="Kovacs G.M."/>
            <person name="Kiss B."/>
            <person name="Cseklye J."/>
            <person name="Drula E."/>
            <person name="Henrissat B."/>
            <person name="Nagy I."/>
            <person name="Chovatia M."/>
            <person name="Adam C."/>
            <person name="LaButti K."/>
            <person name="Lipzen A."/>
            <person name="Riley R."/>
            <person name="Grigoriev I.V."/>
            <person name="Nagy L.G."/>
        </authorList>
    </citation>
    <scope>NUCLEOTIDE SEQUENCE [LARGE SCALE GENOMIC DNA]</scope>
    <source>
        <strain evidence="2 3">NL-1724</strain>
    </source>
</reference>
<name>A0A550CPV0_9AGAR</name>
<organism evidence="2 3">
    <name type="scientific">Schizophyllum amplum</name>
    <dbReference type="NCBI Taxonomy" id="97359"/>
    <lineage>
        <taxon>Eukaryota</taxon>
        <taxon>Fungi</taxon>
        <taxon>Dikarya</taxon>
        <taxon>Basidiomycota</taxon>
        <taxon>Agaricomycotina</taxon>
        <taxon>Agaricomycetes</taxon>
        <taxon>Agaricomycetidae</taxon>
        <taxon>Agaricales</taxon>
        <taxon>Schizophyllaceae</taxon>
        <taxon>Schizophyllum</taxon>
    </lineage>
</organism>
<feature type="compositionally biased region" description="Low complexity" evidence="1">
    <location>
        <begin position="351"/>
        <end position="366"/>
    </location>
</feature>
<feature type="compositionally biased region" description="Low complexity" evidence="1">
    <location>
        <begin position="374"/>
        <end position="388"/>
    </location>
</feature>
<dbReference type="AlphaFoldDB" id="A0A550CPV0"/>
<sequence length="432" mass="48140">MSLASFRHDSSSRPRRIFCALRWIDIVATALCVLKLDDPSYDLAAAAKVRLIEPLISVLGAAQEGSSQSQDTPLHMSLLRPKTLFLECPPGLRLATNIHELTTWAPASLPVADLRASYFLCPYFLVRLSSSRRSHPQACSRVSSVFAHGPPSFKTTMPPYFLSAPSSPRQDYDHLGLLPPPPHEYPTTNLELAYAIFVYDYCRRQGGPAAQPAARRAWAAMNANQRKPWLARAIGGDRRQDRRRQEHERGPPEYRGQRREYREQEDLGQYRRQQYRSRANSSCSSIMNMDAAIYTNGQPIRRSPSPRSMMMGAGLPEDHPLMQDSLHGGGERKPSSPWAYPTFVEDSPYKRSSVSSAYTSASSSSRGGRRDSDAMTAVSDVSSMSSTSTMYDEKNVATYLTGVDKAYTEEPGAADMAEAEVLYQNYMNSAEC</sequence>
<feature type="region of interest" description="Disordered" evidence="1">
    <location>
        <begin position="229"/>
        <end position="282"/>
    </location>
</feature>
<evidence type="ECO:0000313" key="3">
    <source>
        <dbReference type="Proteomes" id="UP000320762"/>
    </source>
</evidence>
<protein>
    <submittedName>
        <fullName evidence="2">Uncharacterized protein</fullName>
    </submittedName>
</protein>
<accession>A0A550CPV0</accession>
<dbReference type="EMBL" id="VDMD01000003">
    <property type="protein sequence ID" value="TRM66833.1"/>
    <property type="molecule type" value="Genomic_DNA"/>
</dbReference>
<evidence type="ECO:0000256" key="1">
    <source>
        <dbReference type="SAM" id="MobiDB-lite"/>
    </source>
</evidence>
<feature type="region of interest" description="Disordered" evidence="1">
    <location>
        <begin position="351"/>
        <end position="388"/>
    </location>
</feature>
<comment type="caution">
    <text evidence="2">The sequence shown here is derived from an EMBL/GenBank/DDBJ whole genome shotgun (WGS) entry which is preliminary data.</text>
</comment>
<feature type="compositionally biased region" description="Basic and acidic residues" evidence="1">
    <location>
        <begin position="235"/>
        <end position="269"/>
    </location>
</feature>
<gene>
    <name evidence="2" type="ORF">BD626DRAFT_483971</name>
</gene>
<dbReference type="Proteomes" id="UP000320762">
    <property type="component" value="Unassembled WGS sequence"/>
</dbReference>